<feature type="compositionally biased region" description="Low complexity" evidence="1">
    <location>
        <begin position="1"/>
        <end position="21"/>
    </location>
</feature>
<dbReference type="EMBL" id="KB446558">
    <property type="protein sequence ID" value="EME82812.1"/>
    <property type="molecule type" value="Genomic_DNA"/>
</dbReference>
<dbReference type="STRING" id="383855.M3B065"/>
<dbReference type="AlphaFoldDB" id="M3B065"/>
<feature type="region of interest" description="Disordered" evidence="1">
    <location>
        <begin position="1"/>
        <end position="44"/>
    </location>
</feature>
<sequence>MSSPLASASASMSNVSSAVSSDTEHQTTALPSYEKEVKHRERRDAARLQIQKQMEAARIKEKEKERKKNKLLPPALRKRREKGEIPSRSANSTPLEEKNMI</sequence>
<gene>
    <name evidence="2" type="ORF">MYCFIDRAFT_211163</name>
</gene>
<dbReference type="KEGG" id="pfj:MYCFIDRAFT_211163"/>
<reference evidence="2 3" key="1">
    <citation type="journal article" date="2012" name="PLoS Pathog.">
        <title>Diverse lifestyles and strategies of plant pathogenesis encoded in the genomes of eighteen Dothideomycetes fungi.</title>
        <authorList>
            <person name="Ohm R.A."/>
            <person name="Feau N."/>
            <person name="Henrissat B."/>
            <person name="Schoch C.L."/>
            <person name="Horwitz B.A."/>
            <person name="Barry K.W."/>
            <person name="Condon B.J."/>
            <person name="Copeland A.C."/>
            <person name="Dhillon B."/>
            <person name="Glaser F."/>
            <person name="Hesse C.N."/>
            <person name="Kosti I."/>
            <person name="LaButti K."/>
            <person name="Lindquist E.A."/>
            <person name="Lucas S."/>
            <person name="Salamov A.A."/>
            <person name="Bradshaw R.E."/>
            <person name="Ciuffetti L."/>
            <person name="Hamelin R.C."/>
            <person name="Kema G.H.J."/>
            <person name="Lawrence C."/>
            <person name="Scott J.A."/>
            <person name="Spatafora J.W."/>
            <person name="Turgeon B.G."/>
            <person name="de Wit P.J.G.M."/>
            <person name="Zhong S."/>
            <person name="Goodwin S.B."/>
            <person name="Grigoriev I.V."/>
        </authorList>
    </citation>
    <scope>NUCLEOTIDE SEQUENCE [LARGE SCALE GENOMIC DNA]</scope>
    <source>
        <strain evidence="2 3">CIRAD86</strain>
    </source>
</reference>
<keyword evidence="3" id="KW-1185">Reference proteome</keyword>
<dbReference type="RefSeq" id="XP_007926229.1">
    <property type="nucleotide sequence ID" value="XM_007928038.1"/>
</dbReference>
<feature type="compositionally biased region" description="Basic residues" evidence="1">
    <location>
        <begin position="67"/>
        <end position="80"/>
    </location>
</feature>
<dbReference type="GeneID" id="19337326"/>
<accession>M3B065</accession>
<proteinExistence type="predicted"/>
<feature type="region of interest" description="Disordered" evidence="1">
    <location>
        <begin position="58"/>
        <end position="101"/>
    </location>
</feature>
<dbReference type="Proteomes" id="UP000016932">
    <property type="component" value="Unassembled WGS sequence"/>
</dbReference>
<protein>
    <submittedName>
        <fullName evidence="2">Uncharacterized protein</fullName>
    </submittedName>
</protein>
<evidence type="ECO:0000313" key="2">
    <source>
        <dbReference type="EMBL" id="EME82812.1"/>
    </source>
</evidence>
<dbReference type="VEuPathDB" id="FungiDB:MYCFIDRAFT_211163"/>
<name>M3B065_PSEFD</name>
<dbReference type="HOGENOM" id="CLU_2292913_0_0_1"/>
<evidence type="ECO:0000313" key="3">
    <source>
        <dbReference type="Proteomes" id="UP000016932"/>
    </source>
</evidence>
<feature type="compositionally biased region" description="Basic and acidic residues" evidence="1">
    <location>
        <begin position="33"/>
        <end position="44"/>
    </location>
</feature>
<evidence type="ECO:0000256" key="1">
    <source>
        <dbReference type="SAM" id="MobiDB-lite"/>
    </source>
</evidence>
<organism evidence="2 3">
    <name type="scientific">Pseudocercospora fijiensis (strain CIRAD86)</name>
    <name type="common">Black leaf streak disease fungus</name>
    <name type="synonym">Mycosphaerella fijiensis</name>
    <dbReference type="NCBI Taxonomy" id="383855"/>
    <lineage>
        <taxon>Eukaryota</taxon>
        <taxon>Fungi</taxon>
        <taxon>Dikarya</taxon>
        <taxon>Ascomycota</taxon>
        <taxon>Pezizomycotina</taxon>
        <taxon>Dothideomycetes</taxon>
        <taxon>Dothideomycetidae</taxon>
        <taxon>Mycosphaerellales</taxon>
        <taxon>Mycosphaerellaceae</taxon>
        <taxon>Pseudocercospora</taxon>
    </lineage>
</organism>